<protein>
    <recommendedName>
        <fullName evidence="3">Outer membrane protein beta-barrel domain-containing protein</fullName>
    </recommendedName>
</protein>
<evidence type="ECO:0008006" key="3">
    <source>
        <dbReference type="Google" id="ProtNLM"/>
    </source>
</evidence>
<accession>A0A437L022</accession>
<dbReference type="PROSITE" id="PS51257">
    <property type="entry name" value="PROKAR_LIPOPROTEIN"/>
    <property type="match status" value="1"/>
</dbReference>
<proteinExistence type="predicted"/>
<dbReference type="OrthoDB" id="1337415at2"/>
<sequence length="242" mass="27111">MKTILFIITILTLVGCGPEYYVPNSQNIPIMKSKGQTNLGIGLNESDYTHGFEIQAAHAITNHIALQLNGDWVKGDSSNDYKATGRILEIGAGYFKNLPSNFVFETYGLLGFGKIELEKNTSGTNNFSAKFNRVGIQPSLSYSRKHFSTSLSSRIVHLNYKDINGSSNSTDFDPNYLKTNNAYWLLEPALTIQAGLENLKFQLQYVHSYNLTNPSFEQEPYIISLGIKLKIDPKKQIKSLKK</sequence>
<dbReference type="RefSeq" id="WP_128193458.1">
    <property type="nucleotide sequence ID" value="NZ_SACJ01000002.1"/>
</dbReference>
<evidence type="ECO:0000313" key="1">
    <source>
        <dbReference type="EMBL" id="RVT78247.1"/>
    </source>
</evidence>
<reference evidence="1 2" key="1">
    <citation type="submission" date="2019-01" db="EMBL/GenBank/DDBJ databases">
        <authorList>
            <person name="Chen W.-M."/>
        </authorList>
    </citation>
    <scope>NUCLEOTIDE SEQUENCE [LARGE SCALE GENOMIC DNA]</scope>
    <source>
        <strain evidence="1 2">BBQ-12</strain>
    </source>
</reference>
<keyword evidence="2" id="KW-1185">Reference proteome</keyword>
<dbReference type="Proteomes" id="UP000285211">
    <property type="component" value="Unassembled WGS sequence"/>
</dbReference>
<name>A0A437L022_9FLAO</name>
<gene>
    <name evidence="1" type="ORF">EOD40_03135</name>
</gene>
<dbReference type="AlphaFoldDB" id="A0A437L022"/>
<organism evidence="1 2">
    <name type="scientific">Flavobacterium sufflavum</name>
    <dbReference type="NCBI Taxonomy" id="1921138"/>
    <lineage>
        <taxon>Bacteria</taxon>
        <taxon>Pseudomonadati</taxon>
        <taxon>Bacteroidota</taxon>
        <taxon>Flavobacteriia</taxon>
        <taxon>Flavobacteriales</taxon>
        <taxon>Flavobacteriaceae</taxon>
        <taxon>Flavobacterium</taxon>
    </lineage>
</organism>
<comment type="caution">
    <text evidence="1">The sequence shown here is derived from an EMBL/GenBank/DDBJ whole genome shotgun (WGS) entry which is preliminary data.</text>
</comment>
<dbReference type="EMBL" id="SACJ01000002">
    <property type="protein sequence ID" value="RVT78247.1"/>
    <property type="molecule type" value="Genomic_DNA"/>
</dbReference>
<evidence type="ECO:0000313" key="2">
    <source>
        <dbReference type="Proteomes" id="UP000285211"/>
    </source>
</evidence>